<dbReference type="InterPro" id="IPR001005">
    <property type="entry name" value="SANT/Myb"/>
</dbReference>
<reference evidence="3 4" key="1">
    <citation type="journal article" date="2014" name="MBio">
        <title>The Ordospora colligata genome; evolution of extreme reduction in microsporidia and host-to-parasite horizontal gene transfer.</title>
        <authorList>
            <person name="Pombert J.-F."/>
            <person name="Haag K.L."/>
            <person name="Beidas S."/>
            <person name="Ebert D."/>
            <person name="Keeling P.J."/>
        </authorList>
    </citation>
    <scope>NUCLEOTIDE SEQUENCE [LARGE SCALE GENOMIC DNA]</scope>
    <source>
        <strain evidence="3 4">OC4</strain>
    </source>
</reference>
<dbReference type="SMART" id="SM00717">
    <property type="entry name" value="SANT"/>
    <property type="match status" value="1"/>
</dbReference>
<dbReference type="Pfam" id="PF00249">
    <property type="entry name" value="Myb_DNA-binding"/>
    <property type="match status" value="1"/>
</dbReference>
<name>A0A0B2UM34_9MICR</name>
<dbReference type="InParanoid" id="A0A0B2UM34"/>
<dbReference type="Gene3D" id="1.10.246.220">
    <property type="match status" value="1"/>
</dbReference>
<dbReference type="Proteomes" id="UP000031056">
    <property type="component" value="Unassembled WGS sequence"/>
</dbReference>
<dbReference type="GeneID" id="26260908"/>
<proteinExistence type="predicted"/>
<dbReference type="STRING" id="1354746.A0A0B2UM34"/>
<dbReference type="AlphaFoldDB" id="A0A0B2UM34"/>
<dbReference type="PROSITE" id="PS50090">
    <property type="entry name" value="MYB_LIKE"/>
    <property type="match status" value="1"/>
</dbReference>
<dbReference type="RefSeq" id="XP_014564455.1">
    <property type="nucleotide sequence ID" value="XM_014708969.1"/>
</dbReference>
<dbReference type="VEuPathDB" id="MicrosporidiaDB:M896_010650"/>
<feature type="compositionally biased region" description="Polar residues" evidence="1">
    <location>
        <begin position="1"/>
        <end position="10"/>
    </location>
</feature>
<evidence type="ECO:0000256" key="1">
    <source>
        <dbReference type="SAM" id="MobiDB-lite"/>
    </source>
</evidence>
<evidence type="ECO:0000313" key="4">
    <source>
        <dbReference type="Proteomes" id="UP000031056"/>
    </source>
</evidence>
<gene>
    <name evidence="3" type="ORF">M896_010650</name>
</gene>
<dbReference type="InterPro" id="IPR009057">
    <property type="entry name" value="Homeodomain-like_sf"/>
</dbReference>
<dbReference type="HOGENOM" id="CLU_1320879_0_0_1"/>
<accession>A0A0B2UM34</accession>
<keyword evidence="4" id="KW-1185">Reference proteome</keyword>
<organism evidence="3 4">
    <name type="scientific">Ordospora colligata OC4</name>
    <dbReference type="NCBI Taxonomy" id="1354746"/>
    <lineage>
        <taxon>Eukaryota</taxon>
        <taxon>Fungi</taxon>
        <taxon>Fungi incertae sedis</taxon>
        <taxon>Microsporidia</taxon>
        <taxon>Ordosporidae</taxon>
        <taxon>Ordospora</taxon>
    </lineage>
</organism>
<dbReference type="SUPFAM" id="SSF46689">
    <property type="entry name" value="Homeodomain-like"/>
    <property type="match status" value="1"/>
</dbReference>
<sequence>MDANSIQRPSSRIRLHTQEDYSHKMDDKLNQDQANSEYIITKRYKTYSDKEKIYWTPEETIALVKGIEEFGKGNWKAILDKYKNVFHSNRRHTHLADKYKSMNNNTSYYKVQNMPIVHTDENGDDLHNALGERIVYSAKFPSEVARTIALKSLSKESESCLIHLKHEKDSEMVMDKYYASFNSGRVRIRKVCSAILQKPQNTVNEDKKNPTL</sequence>
<dbReference type="PANTHER" id="PTHR46993:SF4">
    <property type="entry name" value="MYB-LIKE HTH TRANSCRIPTIONAL REGULATOR FAMILY PROTEIN"/>
    <property type="match status" value="1"/>
</dbReference>
<dbReference type="PANTHER" id="PTHR46993">
    <property type="entry name" value="MYB TRANSCRIPTION FACTOR"/>
    <property type="match status" value="1"/>
</dbReference>
<protein>
    <recommendedName>
        <fullName evidence="2">Myb-like domain-containing protein</fullName>
    </recommendedName>
</protein>
<feature type="domain" description="Myb-like" evidence="2">
    <location>
        <begin position="47"/>
        <end position="103"/>
    </location>
</feature>
<dbReference type="OrthoDB" id="608866at2759"/>
<comment type="caution">
    <text evidence="3">The sequence shown here is derived from an EMBL/GenBank/DDBJ whole genome shotgun (WGS) entry which is preliminary data.</text>
</comment>
<feature type="region of interest" description="Disordered" evidence="1">
    <location>
        <begin position="1"/>
        <end position="22"/>
    </location>
</feature>
<dbReference type="EMBL" id="JOKQ01000001">
    <property type="protein sequence ID" value="KHN70413.1"/>
    <property type="molecule type" value="Genomic_DNA"/>
</dbReference>
<dbReference type="CDD" id="cd11660">
    <property type="entry name" value="SANT_TRF"/>
    <property type="match status" value="1"/>
</dbReference>
<evidence type="ECO:0000313" key="3">
    <source>
        <dbReference type="EMBL" id="KHN70413.1"/>
    </source>
</evidence>
<evidence type="ECO:0000259" key="2">
    <source>
        <dbReference type="PROSITE" id="PS50090"/>
    </source>
</evidence>